<name>A0A9D4D5S1_DREPO</name>
<dbReference type="InterPro" id="IPR001660">
    <property type="entry name" value="SAM"/>
</dbReference>
<feature type="repeat" description="ANK" evidence="3">
    <location>
        <begin position="333"/>
        <end position="365"/>
    </location>
</feature>
<dbReference type="PROSITE" id="PS50297">
    <property type="entry name" value="ANK_REP_REGION"/>
    <property type="match status" value="2"/>
</dbReference>
<comment type="subcellular location">
    <subcellularLocation>
        <location evidence="2">Postsynaptic density</location>
    </subcellularLocation>
</comment>
<sequence>MADDRGGTMRSIDQTPRGTLRNRDENPTLYREMAVDRRSTLRDAQFGTMSSYMSEHHTGTVFIRVSVQDLKVQKCLQFELDETVWEAKQRILAVFSKDLKDALNYGIYMPPMNGRAGKFLEEERLLREYPLHGPIGFVEFKYKRRVYKVIHLNARKLKQLHNKTNYRQFMENVKQGNVSKINKLTTKGMDPNFHDSAGETPLSYAVSLPKERCREMTIALFSGGAHLDFRTRQGQTPMHKAILNGNQAAVKALLDLGASTNYKDGKGLTPLYYSVLYGKNATCAEMLLHERALIGCRDENGWYEIHQACKLNLIQHLEHLMFYGADLDVTNASGNTALHICAVNNNEQCARILLFRGANKHVGNFNNQTPQQVAIIAGNVALSELIKNFEETDVVPFRELPSVSERRPRLSMYASTMSLISRSRSDPKLNVTMAMDDSSVVSPPGSMRSLPHQYNMYSDSGSYSASKGSNSPRSMSISSNSSGHVASVADTGYWEGSVGDREGWFPAHHVQEVRLRNKANSMGDLLAEDSGVTLRAHNRNTLATLVRQDTSDYGPRTVVLQRAPEGYGFVLRGAKSQMRPNGDLDFRPTPEFPALQYLDSVDPGSVSDRAGLKGGDFILEINGENVVRASHDRVVHLIRSTGNTLAMKVVTVQLGNRGQDWFINEQDRNLTMPNRQKKKAAPMPPHRDPRTSLSISKSEGQAMAEEMAAMAKLDLAIGEKREEEKIASIRSRTAAKRVSVVDIENMGVEGKLERAKSTPDLLEANKVTKHYATPTVPDDHRKYVITSSGSTSPSGAVSRPKAAPPVPPGADNSPKKQAPRPPSEVVTINTNMGSPYASSKVVVTSTTKSDYESSFRPGDSAKLADEPNEGPKGHNRSPSAGAVLVRQGGAVETEKTNVSFADDKVLDRAASFLKKHPNAKLLMTAKGQESLRNRTSMRMSLHSSEPDPDYDSDSGDEKPDSPRKTQDPKTQSVTVISVGDQNKKMAPAPSQAAKRYTIHSSIPSDDKGFVIPPKPDVPAPSPPVQARHESPKKSSSSPQQSNRMAVKVEINTRQFDSEPPQLPSTPPPDFIGSGPLINIPKAPAPPALVSNGTPPPPPPPPPPPAPTSEEIRKTKSSASMDYISTSVPHNAIAAAVAKRQERLQNGGPQMAEVKAKPEIPQMDPTQAAIIAAVMKRRQQLEKQDENMVIDSIESRLQKTKKLQAAKFSLAGNKPLKTEAKPNEGNKPVSPVQSSVKPLGPKTSPAPVKMEKEEFSFKVEPVKEINTINKNQPGLTQIKPNFSSPAKNTKPVIETKQTNGISKGKPVEGLNIKPLEKSSTTTSESNKSSERLTTAMVETNNNTSDNGKTDYLALAEKKRLEWLQKKQKSSESKSSPSGTPERDLVKSKTVEINGKPKPLSNGDVYKNVPPPPLGFRDGGKTNANIVQLEIIPPPEHFSSDGGSEPNTQQNSPAFSPDTASLVSSLSTLSSLSGEGRSNGYEELIAPPPPGFGDDSSSYIPPPPEFGNVNVKKTFSDKAIDQWFGNDVLDWLDSLNMSQYKASFQRNSVDGKKLLDLSRDNYIDLGVTQVGHRMTIERAIKKAEIKQKTSHEVIAVEHL</sequence>
<dbReference type="GO" id="GO:0035255">
    <property type="term" value="F:ionotropic glutamate receptor binding"/>
    <property type="evidence" value="ECO:0007669"/>
    <property type="project" value="TreeGrafter"/>
</dbReference>
<evidence type="ECO:0000259" key="5">
    <source>
        <dbReference type="PROSITE" id="PS50105"/>
    </source>
</evidence>
<feature type="region of interest" description="Disordered" evidence="4">
    <location>
        <begin position="1207"/>
        <end position="1249"/>
    </location>
</feature>
<dbReference type="SUPFAM" id="SSF50044">
    <property type="entry name" value="SH3-domain"/>
    <property type="match status" value="1"/>
</dbReference>
<feature type="compositionally biased region" description="Basic and acidic residues" evidence="4">
    <location>
        <begin position="1379"/>
        <end position="1388"/>
    </location>
</feature>
<feature type="region of interest" description="Disordered" evidence="4">
    <location>
        <begin position="847"/>
        <end position="888"/>
    </location>
</feature>
<dbReference type="PROSITE" id="PS50088">
    <property type="entry name" value="ANK_REPEAT"/>
    <property type="match status" value="2"/>
</dbReference>
<dbReference type="PANTHER" id="PTHR24135">
    <property type="entry name" value="SH3 AND MULTIPLE ANKYRIN REPEAT DOMAINS PROTEIN"/>
    <property type="match status" value="1"/>
</dbReference>
<keyword evidence="3" id="KW-0040">ANK repeat</keyword>
<evidence type="ECO:0000256" key="2">
    <source>
        <dbReference type="ARBA" id="ARBA00034105"/>
    </source>
</evidence>
<dbReference type="InterPro" id="IPR002110">
    <property type="entry name" value="Ankyrin_rpt"/>
</dbReference>
<dbReference type="FunFam" id="3.10.20.90:FF:000029">
    <property type="entry name" value="SH3 and multiple ankyrin repeat domains protein 1"/>
    <property type="match status" value="1"/>
</dbReference>
<dbReference type="Pfam" id="PF00536">
    <property type="entry name" value="SAM_1"/>
    <property type="match status" value="1"/>
</dbReference>
<organism evidence="7 8">
    <name type="scientific">Dreissena polymorpha</name>
    <name type="common">Zebra mussel</name>
    <name type="synonym">Mytilus polymorpha</name>
    <dbReference type="NCBI Taxonomy" id="45954"/>
    <lineage>
        <taxon>Eukaryota</taxon>
        <taxon>Metazoa</taxon>
        <taxon>Spiralia</taxon>
        <taxon>Lophotrochozoa</taxon>
        <taxon>Mollusca</taxon>
        <taxon>Bivalvia</taxon>
        <taxon>Autobranchia</taxon>
        <taxon>Heteroconchia</taxon>
        <taxon>Euheterodonta</taxon>
        <taxon>Imparidentia</taxon>
        <taxon>Neoheterodontei</taxon>
        <taxon>Myida</taxon>
        <taxon>Dreissenoidea</taxon>
        <taxon>Dreissenidae</taxon>
        <taxon>Dreissena</taxon>
    </lineage>
</organism>
<feature type="region of interest" description="Disordered" evidence="4">
    <location>
        <begin position="1"/>
        <end position="27"/>
    </location>
</feature>
<dbReference type="GO" id="GO:0043197">
    <property type="term" value="C:dendritic spine"/>
    <property type="evidence" value="ECO:0007669"/>
    <property type="project" value="TreeGrafter"/>
</dbReference>
<comment type="caution">
    <text evidence="7">The sequence shown here is derived from an EMBL/GenBank/DDBJ whole genome shotgun (WGS) entry which is preliminary data.</text>
</comment>
<feature type="region of interest" description="Disordered" evidence="4">
    <location>
        <begin position="1362"/>
        <end position="1504"/>
    </location>
</feature>
<dbReference type="InterPro" id="IPR001478">
    <property type="entry name" value="PDZ"/>
</dbReference>
<feature type="region of interest" description="Disordered" evidence="4">
    <location>
        <begin position="668"/>
        <end position="701"/>
    </location>
</feature>
<dbReference type="Pfam" id="PF12796">
    <property type="entry name" value="Ank_2"/>
    <property type="match status" value="2"/>
</dbReference>
<dbReference type="Gene3D" id="2.30.30.40">
    <property type="entry name" value="SH3 Domains"/>
    <property type="match status" value="1"/>
</dbReference>
<reference evidence="7" key="2">
    <citation type="submission" date="2020-11" db="EMBL/GenBank/DDBJ databases">
        <authorList>
            <person name="McCartney M.A."/>
            <person name="Auch B."/>
            <person name="Kono T."/>
            <person name="Mallez S."/>
            <person name="Becker A."/>
            <person name="Gohl D.M."/>
            <person name="Silverstein K.A.T."/>
            <person name="Koren S."/>
            <person name="Bechman K.B."/>
            <person name="Herman A."/>
            <person name="Abrahante J.E."/>
            <person name="Garbe J."/>
        </authorList>
    </citation>
    <scope>NUCLEOTIDE SEQUENCE</scope>
    <source>
        <strain evidence="7">Duluth1</strain>
        <tissue evidence="7">Whole animal</tissue>
    </source>
</reference>
<evidence type="ECO:0000256" key="1">
    <source>
        <dbReference type="ARBA" id="ARBA00023018"/>
    </source>
</evidence>
<feature type="compositionally biased region" description="Low complexity" evidence="4">
    <location>
        <begin position="1316"/>
        <end position="1325"/>
    </location>
</feature>
<feature type="domain" description="SAM" evidence="5">
    <location>
        <begin position="1521"/>
        <end position="1584"/>
    </location>
</feature>
<keyword evidence="8" id="KW-1185">Reference proteome</keyword>
<gene>
    <name evidence="7" type="ORF">DPMN_045298</name>
</gene>
<dbReference type="CDD" id="cd17091">
    <property type="entry name" value="FERM_F0_SHANK"/>
    <property type="match status" value="1"/>
</dbReference>
<dbReference type="InterPro" id="IPR051569">
    <property type="entry name" value="SHANK"/>
</dbReference>
<feature type="region of interest" description="Disordered" evidence="4">
    <location>
        <begin position="912"/>
        <end position="1117"/>
    </location>
</feature>
<feature type="compositionally biased region" description="Basic and acidic residues" evidence="4">
    <location>
        <begin position="862"/>
        <end position="872"/>
    </location>
</feature>
<reference evidence="7" key="1">
    <citation type="journal article" date="2019" name="bioRxiv">
        <title>The Genome of the Zebra Mussel, Dreissena polymorpha: A Resource for Invasive Species Research.</title>
        <authorList>
            <person name="McCartney M.A."/>
            <person name="Auch B."/>
            <person name="Kono T."/>
            <person name="Mallez S."/>
            <person name="Zhang Y."/>
            <person name="Obille A."/>
            <person name="Becker A."/>
            <person name="Abrahante J.E."/>
            <person name="Garbe J."/>
            <person name="Badalamenti J.P."/>
            <person name="Herman A."/>
            <person name="Mangelson H."/>
            <person name="Liachko I."/>
            <person name="Sullivan S."/>
            <person name="Sone E.D."/>
            <person name="Koren S."/>
            <person name="Silverstein K.A.T."/>
            <person name="Beckman K.B."/>
            <person name="Gohl D.M."/>
        </authorList>
    </citation>
    <scope>NUCLEOTIDE SEQUENCE</scope>
    <source>
        <strain evidence="7">Duluth1</strain>
        <tissue evidence="7">Whole animal</tissue>
    </source>
</reference>
<dbReference type="SMART" id="SM00228">
    <property type="entry name" value="PDZ"/>
    <property type="match status" value="1"/>
</dbReference>
<evidence type="ECO:0000259" key="6">
    <source>
        <dbReference type="PROSITE" id="PS50106"/>
    </source>
</evidence>
<dbReference type="EMBL" id="JAIWYP010000011">
    <property type="protein sequence ID" value="KAH3738659.1"/>
    <property type="molecule type" value="Genomic_DNA"/>
</dbReference>
<dbReference type="Gene3D" id="3.10.20.90">
    <property type="entry name" value="Phosphatidylinositol 3-kinase Catalytic Subunit, Chain A, domain 1"/>
    <property type="match status" value="1"/>
</dbReference>
<feature type="region of interest" description="Disordered" evidence="4">
    <location>
        <begin position="460"/>
        <end position="482"/>
    </location>
</feature>
<dbReference type="Gene3D" id="2.30.42.10">
    <property type="match status" value="1"/>
</dbReference>
<dbReference type="Gene3D" id="1.10.150.50">
    <property type="entry name" value="Transcription Factor, Ets-1"/>
    <property type="match status" value="1"/>
</dbReference>
<dbReference type="Gene3D" id="1.25.40.20">
    <property type="entry name" value="Ankyrin repeat-containing domain"/>
    <property type="match status" value="1"/>
</dbReference>
<dbReference type="GO" id="GO:0014069">
    <property type="term" value="C:postsynaptic density"/>
    <property type="evidence" value="ECO:0007669"/>
    <property type="project" value="UniProtKB-SubCell"/>
</dbReference>
<accession>A0A9D4D5S1</accession>
<feature type="compositionally biased region" description="Polar residues" evidence="4">
    <location>
        <begin position="1439"/>
        <end position="1452"/>
    </location>
</feature>
<dbReference type="SUPFAM" id="SSF48403">
    <property type="entry name" value="Ankyrin repeat"/>
    <property type="match status" value="1"/>
</dbReference>
<dbReference type="GO" id="GO:0045211">
    <property type="term" value="C:postsynaptic membrane"/>
    <property type="evidence" value="ECO:0007669"/>
    <property type="project" value="TreeGrafter"/>
</dbReference>
<dbReference type="SUPFAM" id="SSF50156">
    <property type="entry name" value="PDZ domain-like"/>
    <property type="match status" value="1"/>
</dbReference>
<dbReference type="SUPFAM" id="SSF47769">
    <property type="entry name" value="SAM/Pointed domain"/>
    <property type="match status" value="1"/>
</dbReference>
<dbReference type="InterPro" id="IPR036770">
    <property type="entry name" value="Ankyrin_rpt-contain_sf"/>
</dbReference>
<dbReference type="Proteomes" id="UP000828390">
    <property type="component" value="Unassembled WGS sequence"/>
</dbReference>
<dbReference type="SMART" id="SM00454">
    <property type="entry name" value="SAM"/>
    <property type="match status" value="1"/>
</dbReference>
<feature type="compositionally biased region" description="Pro residues" evidence="4">
    <location>
        <begin position="1093"/>
        <end position="1106"/>
    </location>
</feature>
<feature type="compositionally biased region" description="Polar residues" evidence="4">
    <location>
        <begin position="933"/>
        <end position="942"/>
    </location>
</feature>
<dbReference type="InterPro" id="IPR036028">
    <property type="entry name" value="SH3-like_dom_sf"/>
</dbReference>
<dbReference type="InterPro" id="IPR032425">
    <property type="entry name" value="FERM_f0"/>
</dbReference>
<proteinExistence type="predicted"/>
<feature type="region of interest" description="Disordered" evidence="4">
    <location>
        <begin position="1266"/>
        <end position="1350"/>
    </location>
</feature>
<dbReference type="CDD" id="cd06746">
    <property type="entry name" value="PDZ_SHANK1_3-like"/>
    <property type="match status" value="1"/>
</dbReference>
<evidence type="ECO:0000313" key="8">
    <source>
        <dbReference type="Proteomes" id="UP000828390"/>
    </source>
</evidence>
<feature type="compositionally biased region" description="Polar residues" evidence="4">
    <location>
        <begin position="1335"/>
        <end position="1345"/>
    </location>
</feature>
<keyword evidence="1" id="KW-0770">Synapse</keyword>
<dbReference type="Pfam" id="PF16511">
    <property type="entry name" value="FERM_f0"/>
    <property type="match status" value="1"/>
</dbReference>
<dbReference type="InterPro" id="IPR036034">
    <property type="entry name" value="PDZ_sf"/>
</dbReference>
<dbReference type="SMART" id="SM00248">
    <property type="entry name" value="ANK"/>
    <property type="match status" value="5"/>
</dbReference>
<dbReference type="PANTHER" id="PTHR24135:SF28">
    <property type="entry name" value="LD13733P"/>
    <property type="match status" value="1"/>
</dbReference>
<evidence type="ECO:0000256" key="4">
    <source>
        <dbReference type="SAM" id="MobiDB-lite"/>
    </source>
</evidence>
<feature type="compositionally biased region" description="Low complexity" evidence="4">
    <location>
        <begin position="1459"/>
        <end position="1471"/>
    </location>
</feature>
<protein>
    <recommendedName>
        <fullName evidence="9">SH3 and multiple ankyrin repeat domains protein 3</fullName>
    </recommendedName>
</protein>
<dbReference type="PROSITE" id="PS50105">
    <property type="entry name" value="SAM_DOMAIN"/>
    <property type="match status" value="1"/>
</dbReference>
<feature type="compositionally biased region" description="Basic and acidic residues" evidence="4">
    <location>
        <begin position="955"/>
        <end position="967"/>
    </location>
</feature>
<dbReference type="GO" id="GO:0030160">
    <property type="term" value="F:synaptic receptor adaptor activity"/>
    <property type="evidence" value="ECO:0007669"/>
    <property type="project" value="TreeGrafter"/>
</dbReference>
<dbReference type="InterPro" id="IPR013761">
    <property type="entry name" value="SAM/pointed_sf"/>
</dbReference>
<feature type="region of interest" description="Disordered" evidence="4">
    <location>
        <begin position="772"/>
        <end position="832"/>
    </location>
</feature>
<feature type="compositionally biased region" description="Pro residues" evidence="4">
    <location>
        <begin position="1012"/>
        <end position="1023"/>
    </location>
</feature>
<dbReference type="PROSITE" id="PS50106">
    <property type="entry name" value="PDZ"/>
    <property type="match status" value="1"/>
</dbReference>
<feature type="compositionally biased region" description="Low complexity" evidence="4">
    <location>
        <begin position="786"/>
        <end position="795"/>
    </location>
</feature>
<evidence type="ECO:0000256" key="3">
    <source>
        <dbReference type="PROSITE-ProRule" id="PRU00023"/>
    </source>
</evidence>
<evidence type="ECO:0000313" key="7">
    <source>
        <dbReference type="EMBL" id="KAH3738659.1"/>
    </source>
</evidence>
<feature type="compositionally biased region" description="Pro residues" evidence="4">
    <location>
        <begin position="1060"/>
        <end position="1069"/>
    </location>
</feature>
<feature type="repeat" description="ANK" evidence="3">
    <location>
        <begin position="233"/>
        <end position="265"/>
    </location>
</feature>
<feature type="domain" description="PDZ" evidence="6">
    <location>
        <begin position="557"/>
        <end position="653"/>
    </location>
</feature>
<dbReference type="Pfam" id="PF00595">
    <property type="entry name" value="PDZ"/>
    <property type="match status" value="1"/>
</dbReference>
<feature type="compositionally biased region" description="Polar residues" evidence="4">
    <location>
        <begin position="1266"/>
        <end position="1286"/>
    </location>
</feature>
<evidence type="ECO:0008006" key="9">
    <source>
        <dbReference type="Google" id="ProtNLM"/>
    </source>
</evidence>
<dbReference type="OrthoDB" id="445896at2759"/>